<evidence type="ECO:0000256" key="5">
    <source>
        <dbReference type="ARBA" id="ARBA00022840"/>
    </source>
</evidence>
<dbReference type="Gene3D" id="1.20.1560.10">
    <property type="entry name" value="ABC transporter type 1, transmembrane domain"/>
    <property type="match status" value="1"/>
</dbReference>
<comment type="subcellular location">
    <subcellularLocation>
        <location evidence="1">Cell membrane</location>
        <topology evidence="1">Multi-pass membrane protein</topology>
    </subcellularLocation>
</comment>
<evidence type="ECO:0000256" key="2">
    <source>
        <dbReference type="ARBA" id="ARBA00005417"/>
    </source>
</evidence>
<protein>
    <submittedName>
        <fullName evidence="11">ABC transporter ATP-binding protein</fullName>
    </submittedName>
</protein>
<feature type="domain" description="ABC transporter" evidence="9">
    <location>
        <begin position="334"/>
        <end position="568"/>
    </location>
</feature>
<dbReference type="EMBL" id="JARSFG010000006">
    <property type="protein sequence ID" value="MEC1177686.1"/>
    <property type="molecule type" value="Genomic_DNA"/>
</dbReference>
<feature type="transmembrane region" description="Helical" evidence="8">
    <location>
        <begin position="159"/>
        <end position="178"/>
    </location>
</feature>
<evidence type="ECO:0000256" key="3">
    <source>
        <dbReference type="ARBA" id="ARBA00022692"/>
    </source>
</evidence>
<evidence type="ECO:0000256" key="6">
    <source>
        <dbReference type="ARBA" id="ARBA00022989"/>
    </source>
</evidence>
<dbReference type="FunFam" id="1.20.1560.10:FF:000053">
    <property type="entry name" value="Multidrug ABC transporter ATP-binding protein"/>
    <property type="match status" value="1"/>
</dbReference>
<dbReference type="FunFam" id="3.40.50.300:FF:000218">
    <property type="entry name" value="Multidrug ABC transporter ATP-binding protein"/>
    <property type="match status" value="1"/>
</dbReference>
<dbReference type="CDD" id="cd03251">
    <property type="entry name" value="ABCC_MsbA"/>
    <property type="match status" value="1"/>
</dbReference>
<feature type="transmembrane region" description="Helical" evidence="8">
    <location>
        <begin position="12"/>
        <end position="33"/>
    </location>
</feature>
<dbReference type="GO" id="GO:0005524">
    <property type="term" value="F:ATP binding"/>
    <property type="evidence" value="ECO:0007669"/>
    <property type="project" value="UniProtKB-KW"/>
</dbReference>
<dbReference type="PANTHER" id="PTHR43394">
    <property type="entry name" value="ATP-DEPENDENT PERMEASE MDL1, MITOCHONDRIAL"/>
    <property type="match status" value="1"/>
</dbReference>
<dbReference type="InterPro" id="IPR027417">
    <property type="entry name" value="P-loop_NTPase"/>
</dbReference>
<evidence type="ECO:0000256" key="4">
    <source>
        <dbReference type="ARBA" id="ARBA00022741"/>
    </source>
</evidence>
<dbReference type="GO" id="GO:0016887">
    <property type="term" value="F:ATP hydrolysis activity"/>
    <property type="evidence" value="ECO:0007669"/>
    <property type="project" value="InterPro"/>
</dbReference>
<dbReference type="InterPro" id="IPR003593">
    <property type="entry name" value="AAA+_ATPase"/>
</dbReference>
<dbReference type="InterPro" id="IPR003439">
    <property type="entry name" value="ABC_transporter-like_ATP-bd"/>
</dbReference>
<dbReference type="PROSITE" id="PS00211">
    <property type="entry name" value="ABC_TRANSPORTER_1"/>
    <property type="match status" value="1"/>
</dbReference>
<sequence length="574" mass="64746">MLLKRFFSYYKPYKGLFILDFSCAILVALIELAFPLVLNKVIDDILPDGELKWILMVSLLLFGLYIVNSIFHFIVSYWGHMLGINIETDMRKEAFSHVQKLSFRYFDNNKTGHLVSRLTNDLMDIGELAHHGPEDLFIAVMTIIGTFSVMFYIDPTFTIMIFVLVPIILALTIIFGKLMSKAFTRMFGDIADFNARVENNVSGIRVVQAFTNEAHEIKRFKVNNERFRMTKLFSYKVMAWNEAISGILTKVLSLFTLFVGAYYVLNGHLTSGEFVAFILLSGILLNPIHKINMFIESYPKGMAGFKRYIDFIETDPEIADRVNVKEVDSVEGEVIFDNVSFGYTEDKRTLHNINLTVRPGETVALVGPSGAGKSTICSLLPRFYEVSEGSIKIDGTDIRDFKLHSLRSHIGIVQQDVFLFDGTIRENIAYGNLNASEEDIWHAAKRAQLEEVIRALPEGMDTLIGERGVKLSGGQKQRLSIARIFLKNPKILILDEATSALDTETEKAIQEALNELAIGRTTLVIAHRLATIKDADRIVVVSKKGIVEEGTHAELMDSKKVYYGLYTAQFGLQL</sequence>
<dbReference type="PANTHER" id="PTHR43394:SF1">
    <property type="entry name" value="ATP-BINDING CASSETTE SUB-FAMILY B MEMBER 10, MITOCHONDRIAL"/>
    <property type="match status" value="1"/>
</dbReference>
<keyword evidence="5 11" id="KW-0067">ATP-binding</keyword>
<keyword evidence="4" id="KW-0547">Nucleotide-binding</keyword>
<dbReference type="Proteomes" id="UP001344888">
    <property type="component" value="Unassembled WGS sequence"/>
</dbReference>
<feature type="transmembrane region" description="Helical" evidence="8">
    <location>
        <begin position="243"/>
        <end position="265"/>
    </location>
</feature>
<reference evidence="11 12" key="1">
    <citation type="submission" date="2023-03" db="EMBL/GenBank/DDBJ databases">
        <title>Bacillus Genome Sequencing.</title>
        <authorList>
            <person name="Dunlap C."/>
        </authorList>
    </citation>
    <scope>NUCLEOTIDE SEQUENCE [LARGE SCALE GENOMIC DNA]</scope>
    <source>
        <strain evidence="11 12">B-59205</strain>
    </source>
</reference>
<gene>
    <name evidence="11" type="ORF">P9B03_04255</name>
</gene>
<evidence type="ECO:0000256" key="1">
    <source>
        <dbReference type="ARBA" id="ARBA00004651"/>
    </source>
</evidence>
<keyword evidence="6 8" id="KW-1133">Transmembrane helix</keyword>
<keyword evidence="3 8" id="KW-0812">Transmembrane</keyword>
<organism evidence="11 12">
    <name type="scientific">Metasolibacillus meyeri</name>
    <dbReference type="NCBI Taxonomy" id="1071052"/>
    <lineage>
        <taxon>Bacteria</taxon>
        <taxon>Bacillati</taxon>
        <taxon>Bacillota</taxon>
        <taxon>Bacilli</taxon>
        <taxon>Bacillales</taxon>
        <taxon>Caryophanaceae</taxon>
        <taxon>Metasolibacillus</taxon>
    </lineage>
</organism>
<evidence type="ECO:0000259" key="10">
    <source>
        <dbReference type="PROSITE" id="PS50929"/>
    </source>
</evidence>
<keyword evidence="12" id="KW-1185">Reference proteome</keyword>
<name>A0AAW9NSJ8_9BACL</name>
<dbReference type="SMART" id="SM00382">
    <property type="entry name" value="AAA"/>
    <property type="match status" value="1"/>
</dbReference>
<evidence type="ECO:0000256" key="8">
    <source>
        <dbReference type="SAM" id="Phobius"/>
    </source>
</evidence>
<dbReference type="GO" id="GO:0015421">
    <property type="term" value="F:ABC-type oligopeptide transporter activity"/>
    <property type="evidence" value="ECO:0007669"/>
    <property type="project" value="TreeGrafter"/>
</dbReference>
<evidence type="ECO:0000313" key="12">
    <source>
        <dbReference type="Proteomes" id="UP001344888"/>
    </source>
</evidence>
<feature type="transmembrane region" description="Helical" evidence="8">
    <location>
        <begin position="136"/>
        <end position="153"/>
    </location>
</feature>
<dbReference type="RefSeq" id="WP_326122137.1">
    <property type="nucleotide sequence ID" value="NZ_JARSFG010000006.1"/>
</dbReference>
<dbReference type="InterPro" id="IPR011527">
    <property type="entry name" value="ABC1_TM_dom"/>
</dbReference>
<evidence type="ECO:0000313" key="11">
    <source>
        <dbReference type="EMBL" id="MEC1177686.1"/>
    </source>
</evidence>
<dbReference type="InterPro" id="IPR036640">
    <property type="entry name" value="ABC1_TM_sf"/>
</dbReference>
<dbReference type="AlphaFoldDB" id="A0AAW9NSJ8"/>
<dbReference type="Gene3D" id="3.40.50.300">
    <property type="entry name" value="P-loop containing nucleotide triphosphate hydrolases"/>
    <property type="match status" value="1"/>
</dbReference>
<dbReference type="Pfam" id="PF00664">
    <property type="entry name" value="ABC_membrane"/>
    <property type="match status" value="1"/>
</dbReference>
<evidence type="ECO:0000256" key="7">
    <source>
        <dbReference type="ARBA" id="ARBA00023136"/>
    </source>
</evidence>
<dbReference type="InterPro" id="IPR039421">
    <property type="entry name" value="Type_1_exporter"/>
</dbReference>
<dbReference type="PROSITE" id="PS50893">
    <property type="entry name" value="ABC_TRANSPORTER_2"/>
    <property type="match status" value="1"/>
</dbReference>
<dbReference type="CDD" id="cd18549">
    <property type="entry name" value="ABC_6TM_YwjA_like"/>
    <property type="match status" value="1"/>
</dbReference>
<dbReference type="PROSITE" id="PS50929">
    <property type="entry name" value="ABC_TM1F"/>
    <property type="match status" value="1"/>
</dbReference>
<dbReference type="SUPFAM" id="SSF52540">
    <property type="entry name" value="P-loop containing nucleoside triphosphate hydrolases"/>
    <property type="match status" value="1"/>
</dbReference>
<dbReference type="InterPro" id="IPR017871">
    <property type="entry name" value="ABC_transporter-like_CS"/>
</dbReference>
<dbReference type="SUPFAM" id="SSF90123">
    <property type="entry name" value="ABC transporter transmembrane region"/>
    <property type="match status" value="1"/>
</dbReference>
<proteinExistence type="inferred from homology"/>
<comment type="caution">
    <text evidence="11">The sequence shown here is derived from an EMBL/GenBank/DDBJ whole genome shotgun (WGS) entry which is preliminary data.</text>
</comment>
<accession>A0AAW9NSJ8</accession>
<feature type="domain" description="ABC transmembrane type-1" evidence="10">
    <location>
        <begin position="18"/>
        <end position="300"/>
    </location>
</feature>
<evidence type="ECO:0000259" key="9">
    <source>
        <dbReference type="PROSITE" id="PS50893"/>
    </source>
</evidence>
<dbReference type="Pfam" id="PF00005">
    <property type="entry name" value="ABC_tran"/>
    <property type="match status" value="1"/>
</dbReference>
<comment type="similarity">
    <text evidence="2">Belongs to the ABC transporter superfamily.</text>
</comment>
<dbReference type="GO" id="GO:0005886">
    <property type="term" value="C:plasma membrane"/>
    <property type="evidence" value="ECO:0007669"/>
    <property type="project" value="UniProtKB-SubCell"/>
</dbReference>
<feature type="transmembrane region" description="Helical" evidence="8">
    <location>
        <begin position="53"/>
        <end position="75"/>
    </location>
</feature>
<keyword evidence="7 8" id="KW-0472">Membrane</keyword>